<keyword evidence="8" id="KW-0378">Hydrolase</keyword>
<dbReference type="SMART" id="SM00936">
    <property type="entry name" value="PBP5_C"/>
    <property type="match status" value="1"/>
</dbReference>
<keyword evidence="11" id="KW-0961">Cell wall biogenesis/degradation</keyword>
<dbReference type="SUPFAM" id="SSF69189">
    <property type="entry name" value="Penicillin-binding protein associated domain"/>
    <property type="match status" value="1"/>
</dbReference>
<evidence type="ECO:0000256" key="14">
    <source>
        <dbReference type="SAM" id="SignalP"/>
    </source>
</evidence>
<dbReference type="Pfam" id="PF00768">
    <property type="entry name" value="Peptidase_S11"/>
    <property type="match status" value="1"/>
</dbReference>
<accession>A0ABS2H124</accession>
<keyword evidence="10" id="KW-0573">Peptidoglycan synthesis</keyword>
<dbReference type="Pfam" id="PF07943">
    <property type="entry name" value="PBP5_C"/>
    <property type="match status" value="1"/>
</dbReference>
<dbReference type="Proteomes" id="UP000785625">
    <property type="component" value="Unassembled WGS sequence"/>
</dbReference>
<dbReference type="InterPro" id="IPR012907">
    <property type="entry name" value="Peptidase_S11_C"/>
</dbReference>
<feature type="domain" description="Peptidase S11 D-Ala-D-Ala carboxypeptidase A C-terminal" evidence="15">
    <location>
        <begin position="308"/>
        <end position="411"/>
    </location>
</feature>
<gene>
    <name evidence="16" type="ORF">H5975_05500</name>
</gene>
<feature type="chain" id="PRO_5045088282" description="serine-type D-Ala-D-Ala carboxypeptidase" evidence="14">
    <location>
        <begin position="33"/>
        <end position="416"/>
    </location>
</feature>
<dbReference type="InterPro" id="IPR037167">
    <property type="entry name" value="Peptidase_S11_C_sf"/>
</dbReference>
<dbReference type="PROSITE" id="PS51257">
    <property type="entry name" value="PROKAR_LIPOPROTEIN"/>
    <property type="match status" value="1"/>
</dbReference>
<dbReference type="Gene3D" id="3.40.710.10">
    <property type="entry name" value="DD-peptidase/beta-lactamase superfamily"/>
    <property type="match status" value="1"/>
</dbReference>
<dbReference type="EMBL" id="JACJKU010000048">
    <property type="protein sequence ID" value="MBM6940929.1"/>
    <property type="molecule type" value="Genomic_DNA"/>
</dbReference>
<proteinExistence type="inferred from homology"/>
<reference evidence="16 17" key="1">
    <citation type="journal article" date="2021" name="Sci. Rep.">
        <title>The distribution of antibiotic resistance genes in chicken gut microbiota commensals.</title>
        <authorList>
            <person name="Juricova H."/>
            <person name="Matiasovicova J."/>
            <person name="Kubasova T."/>
            <person name="Cejkova D."/>
            <person name="Rychlik I."/>
        </authorList>
    </citation>
    <scope>NUCLEOTIDE SEQUENCE [LARGE SCALE GENOMIC DNA]</scope>
    <source>
        <strain evidence="16 17">An574</strain>
    </source>
</reference>
<dbReference type="Gene3D" id="2.60.410.10">
    <property type="entry name" value="D-Ala-D-Ala carboxypeptidase, C-terminal domain"/>
    <property type="match status" value="1"/>
</dbReference>
<evidence type="ECO:0000313" key="17">
    <source>
        <dbReference type="Proteomes" id="UP000785625"/>
    </source>
</evidence>
<evidence type="ECO:0000256" key="1">
    <source>
        <dbReference type="ARBA" id="ARBA00003217"/>
    </source>
</evidence>
<dbReference type="SUPFAM" id="SSF56601">
    <property type="entry name" value="beta-lactamase/transpeptidase-like"/>
    <property type="match status" value="1"/>
</dbReference>
<dbReference type="PANTHER" id="PTHR21581">
    <property type="entry name" value="D-ALANYL-D-ALANINE CARBOXYPEPTIDASE"/>
    <property type="match status" value="1"/>
</dbReference>
<organism evidence="16 17">
    <name type="scientific">Limosilactobacillus coleohominis</name>
    <dbReference type="NCBI Taxonomy" id="181675"/>
    <lineage>
        <taxon>Bacteria</taxon>
        <taxon>Bacillati</taxon>
        <taxon>Bacillota</taxon>
        <taxon>Bacilli</taxon>
        <taxon>Lactobacillales</taxon>
        <taxon>Lactobacillaceae</taxon>
        <taxon>Limosilactobacillus</taxon>
    </lineage>
</organism>
<comment type="caution">
    <text evidence="16">The sequence shown here is derived from an EMBL/GenBank/DDBJ whole genome shotgun (WGS) entry which is preliminary data.</text>
</comment>
<evidence type="ECO:0000256" key="4">
    <source>
        <dbReference type="ARBA" id="ARBA00012448"/>
    </source>
</evidence>
<evidence type="ECO:0000256" key="7">
    <source>
        <dbReference type="ARBA" id="ARBA00022729"/>
    </source>
</evidence>
<dbReference type="InterPro" id="IPR001967">
    <property type="entry name" value="Peptidase_S11_N"/>
</dbReference>
<evidence type="ECO:0000256" key="5">
    <source>
        <dbReference type="ARBA" id="ARBA00022645"/>
    </source>
</evidence>
<keyword evidence="6" id="KW-0645">Protease</keyword>
<keyword evidence="9" id="KW-0133">Cell shape</keyword>
<evidence type="ECO:0000256" key="8">
    <source>
        <dbReference type="ARBA" id="ARBA00022801"/>
    </source>
</evidence>
<evidence type="ECO:0000256" key="10">
    <source>
        <dbReference type="ARBA" id="ARBA00022984"/>
    </source>
</evidence>
<name>A0ABS2H124_9LACO</name>
<evidence type="ECO:0000256" key="9">
    <source>
        <dbReference type="ARBA" id="ARBA00022960"/>
    </source>
</evidence>
<feature type="signal peptide" evidence="14">
    <location>
        <begin position="1"/>
        <end position="32"/>
    </location>
</feature>
<evidence type="ECO:0000256" key="11">
    <source>
        <dbReference type="ARBA" id="ARBA00023316"/>
    </source>
</evidence>
<evidence type="ECO:0000256" key="6">
    <source>
        <dbReference type="ARBA" id="ARBA00022670"/>
    </source>
</evidence>
<dbReference type="PANTHER" id="PTHR21581:SF11">
    <property type="entry name" value="D-ALANYL-D-ALANINE CARBOXYPEPTIDASE DACA"/>
    <property type="match status" value="1"/>
</dbReference>
<protein>
    <recommendedName>
        <fullName evidence="4">serine-type D-Ala-D-Ala carboxypeptidase</fullName>
        <ecNumber evidence="4">3.4.16.4</ecNumber>
    </recommendedName>
</protein>
<comment type="catalytic activity">
    <reaction evidence="12">
        <text>Preferential cleavage: (Ac)2-L-Lys-D-Ala-|-D-Ala. Also transpeptidation of peptidyl-alanyl moieties that are N-acyl substituents of D-alanine.</text>
        <dbReference type="EC" id="3.4.16.4"/>
    </reaction>
</comment>
<comment type="pathway">
    <text evidence="2">Cell wall biogenesis; peptidoglycan biosynthesis.</text>
</comment>
<dbReference type="EC" id="3.4.16.4" evidence="4"/>
<dbReference type="PRINTS" id="PR00725">
    <property type="entry name" value="DADACBPTASE1"/>
</dbReference>
<comment type="function">
    <text evidence="1">Removes C-terminal D-alanyl residues from sugar-peptide cell wall precursors.</text>
</comment>
<evidence type="ECO:0000259" key="15">
    <source>
        <dbReference type="SMART" id="SM00936"/>
    </source>
</evidence>
<comment type="similarity">
    <text evidence="3 13">Belongs to the peptidase S11 family.</text>
</comment>
<dbReference type="InterPro" id="IPR012338">
    <property type="entry name" value="Beta-lactam/transpept-like"/>
</dbReference>
<evidence type="ECO:0000256" key="2">
    <source>
        <dbReference type="ARBA" id="ARBA00004752"/>
    </source>
</evidence>
<evidence type="ECO:0000256" key="13">
    <source>
        <dbReference type="RuleBase" id="RU004016"/>
    </source>
</evidence>
<dbReference type="GO" id="GO:0004180">
    <property type="term" value="F:carboxypeptidase activity"/>
    <property type="evidence" value="ECO:0007669"/>
    <property type="project" value="UniProtKB-KW"/>
</dbReference>
<keyword evidence="7 14" id="KW-0732">Signal</keyword>
<sequence length="416" mass="44676">MKKLMQKLGYLLLVVLTVAMSLSGCLTAVAHADDGVDAQAAITMDAQTGQILYQKNANQLRAVASCTKILTLAVIEQDVANGKLKWDQKIKINHHVAKTSTDWHFSNVELKQGHSYTVRSLCESMMIVSADGSAEALALADAGSTQAFNKKMHAVAKKAGVTDAKIYNMIGLSNGELGENGIKGVSKKAENAFSAKDMALIARYLVNTYPDALNITKENNVEFKVSDKQSYNMKNINAMLPNNGAAPKNGTMDGLKTGSTDKAGNCFVGTGVFNNRRLITVVLGTDIKDFSKQFNATNKMLEAVQGAYQPVNIKQLNNVKGVSSKVKVAHSKQSTVKIGMKQPVALWLPKGTNLKQVNGEIVLKSNLRTIGGHKLRAPIKKGQTVGSLKVAPIKGMPSVKIPVVAQQSVAKHSVFN</sequence>
<keyword evidence="5 16" id="KW-0121">Carboxypeptidase</keyword>
<dbReference type="InterPro" id="IPR015956">
    <property type="entry name" value="Peniciliin-bd_prot_C_sf"/>
</dbReference>
<evidence type="ECO:0000256" key="3">
    <source>
        <dbReference type="ARBA" id="ARBA00007164"/>
    </source>
</evidence>
<dbReference type="InterPro" id="IPR018044">
    <property type="entry name" value="Peptidase_S11"/>
</dbReference>
<dbReference type="RefSeq" id="WP_204785212.1">
    <property type="nucleotide sequence ID" value="NZ_CALVGD010000087.1"/>
</dbReference>
<keyword evidence="17" id="KW-1185">Reference proteome</keyword>
<evidence type="ECO:0000256" key="12">
    <source>
        <dbReference type="ARBA" id="ARBA00034000"/>
    </source>
</evidence>
<evidence type="ECO:0000313" key="16">
    <source>
        <dbReference type="EMBL" id="MBM6940929.1"/>
    </source>
</evidence>